<evidence type="ECO:0000256" key="3">
    <source>
        <dbReference type="ARBA" id="ARBA00022603"/>
    </source>
</evidence>
<comment type="similarity">
    <text evidence="2 7">Belongs to the NDUFAF7 family.</text>
</comment>
<evidence type="ECO:0000313" key="10">
    <source>
        <dbReference type="Proteomes" id="UP000807469"/>
    </source>
</evidence>
<accession>A0A9P6D2D1</accession>
<dbReference type="AlphaFoldDB" id="A0A9P6D2D1"/>
<dbReference type="PANTHER" id="PTHR12049">
    <property type="entry name" value="PROTEIN ARGININE METHYLTRANSFERASE NDUFAF7, MITOCHONDRIAL"/>
    <property type="match status" value="1"/>
</dbReference>
<comment type="catalytic activity">
    <reaction evidence="6 7">
        <text>L-arginyl-[protein] + 2 S-adenosyl-L-methionine = N(omega),N(omega)'-dimethyl-L-arginyl-[protein] + 2 S-adenosyl-L-homocysteine + 2 H(+)</text>
        <dbReference type="Rhea" id="RHEA:48108"/>
        <dbReference type="Rhea" id="RHEA-COMP:10532"/>
        <dbReference type="Rhea" id="RHEA-COMP:11992"/>
        <dbReference type="ChEBI" id="CHEBI:15378"/>
        <dbReference type="ChEBI" id="CHEBI:29965"/>
        <dbReference type="ChEBI" id="CHEBI:57856"/>
        <dbReference type="ChEBI" id="CHEBI:59789"/>
        <dbReference type="ChEBI" id="CHEBI:88221"/>
        <dbReference type="EC" id="2.1.1.320"/>
    </reaction>
</comment>
<evidence type="ECO:0000256" key="1">
    <source>
        <dbReference type="ARBA" id="ARBA00004173"/>
    </source>
</evidence>
<dbReference type="InterPro" id="IPR038375">
    <property type="entry name" value="NDUFAF7_sf"/>
</dbReference>
<dbReference type="OrthoDB" id="17415at2759"/>
<evidence type="ECO:0000313" key="9">
    <source>
        <dbReference type="EMBL" id="KAF9480548.1"/>
    </source>
</evidence>
<dbReference type="SUPFAM" id="SSF53335">
    <property type="entry name" value="S-adenosyl-L-methionine-dependent methyltransferases"/>
    <property type="match status" value="1"/>
</dbReference>
<dbReference type="InterPro" id="IPR003788">
    <property type="entry name" value="NDUFAF7"/>
</dbReference>
<dbReference type="EC" id="2.1.1.320" evidence="7"/>
<dbReference type="Pfam" id="PF02636">
    <property type="entry name" value="Methyltransf_28"/>
    <property type="match status" value="1"/>
</dbReference>
<name>A0A9P6D2D1_9AGAR</name>
<proteinExistence type="inferred from homology"/>
<protein>
    <recommendedName>
        <fullName evidence="7">Protein arginine methyltransferase NDUFAF7</fullName>
        <ecNumber evidence="7">2.1.1.320</ecNumber>
    </recommendedName>
</protein>
<feature type="region of interest" description="Disordered" evidence="8">
    <location>
        <begin position="29"/>
        <end position="51"/>
    </location>
</feature>
<evidence type="ECO:0000256" key="8">
    <source>
        <dbReference type="SAM" id="MobiDB-lite"/>
    </source>
</evidence>
<dbReference type="GO" id="GO:0035243">
    <property type="term" value="F:protein-arginine omega-N symmetric methyltransferase activity"/>
    <property type="evidence" value="ECO:0007669"/>
    <property type="project" value="UniProtKB-EC"/>
</dbReference>
<organism evidence="9 10">
    <name type="scientific">Pholiota conissans</name>
    <dbReference type="NCBI Taxonomy" id="109636"/>
    <lineage>
        <taxon>Eukaryota</taxon>
        <taxon>Fungi</taxon>
        <taxon>Dikarya</taxon>
        <taxon>Basidiomycota</taxon>
        <taxon>Agaricomycotina</taxon>
        <taxon>Agaricomycetes</taxon>
        <taxon>Agaricomycetidae</taxon>
        <taxon>Agaricales</taxon>
        <taxon>Agaricineae</taxon>
        <taxon>Strophariaceae</taxon>
        <taxon>Pholiota</taxon>
    </lineage>
</organism>
<gene>
    <name evidence="9" type="ORF">BDN70DRAFT_856777</name>
</gene>
<comment type="caution">
    <text evidence="9">The sequence shown here is derived from an EMBL/GenBank/DDBJ whole genome shotgun (WGS) entry which is preliminary data.</text>
</comment>
<keyword evidence="10" id="KW-1185">Reference proteome</keyword>
<dbReference type="InterPro" id="IPR029063">
    <property type="entry name" value="SAM-dependent_MTases_sf"/>
</dbReference>
<dbReference type="Gene3D" id="3.40.50.12710">
    <property type="match status" value="1"/>
</dbReference>
<evidence type="ECO:0000256" key="4">
    <source>
        <dbReference type="ARBA" id="ARBA00022679"/>
    </source>
</evidence>
<reference evidence="9" key="1">
    <citation type="submission" date="2020-11" db="EMBL/GenBank/DDBJ databases">
        <authorList>
            <consortium name="DOE Joint Genome Institute"/>
            <person name="Ahrendt S."/>
            <person name="Riley R."/>
            <person name="Andreopoulos W."/>
            <person name="Labutti K."/>
            <person name="Pangilinan J."/>
            <person name="Ruiz-Duenas F.J."/>
            <person name="Barrasa J.M."/>
            <person name="Sanchez-Garcia M."/>
            <person name="Camarero S."/>
            <person name="Miyauchi S."/>
            <person name="Serrano A."/>
            <person name="Linde D."/>
            <person name="Babiker R."/>
            <person name="Drula E."/>
            <person name="Ayuso-Fernandez I."/>
            <person name="Pacheco R."/>
            <person name="Padilla G."/>
            <person name="Ferreira P."/>
            <person name="Barriuso J."/>
            <person name="Kellner H."/>
            <person name="Castanera R."/>
            <person name="Alfaro M."/>
            <person name="Ramirez L."/>
            <person name="Pisabarro A.G."/>
            <person name="Kuo A."/>
            <person name="Tritt A."/>
            <person name="Lipzen A."/>
            <person name="He G."/>
            <person name="Yan M."/>
            <person name="Ng V."/>
            <person name="Cullen D."/>
            <person name="Martin F."/>
            <person name="Rosso M.-N."/>
            <person name="Henrissat B."/>
            <person name="Hibbett D."/>
            <person name="Martinez A.T."/>
            <person name="Grigoriev I.V."/>
        </authorList>
    </citation>
    <scope>NUCLEOTIDE SEQUENCE</scope>
    <source>
        <strain evidence="9">CIRM-BRFM 674</strain>
    </source>
</reference>
<evidence type="ECO:0000256" key="6">
    <source>
        <dbReference type="ARBA" id="ARBA00048612"/>
    </source>
</evidence>
<sequence>MTLLGAHATRFLVNTRLFRHSPRRFFSSSPTISYKPPNKKPNPDEPKDKWNYNANPFDGNISDEHKSLHLVNANELEKETKPPTGVKMLVRDFIEDSLYNPSYGYFPKQATIFNAQDTTFDFTNLRDSAEFQEEVASKYAQYGADKINGPGRQLWHTPTELFKPWYGRAVARCLVSEYLLKYFPYEDFVIYEIGAGNGTLAMDILNLLQEEYPDVYERTRYNIIEISSSLVKIQKKKLRKVHPCVKISHKSIFHWNTVEPAPCFFVAMEVIDNFAHDIVRYDLQTLTPYQGYVTIDKSGDFDTIYAPVTDPLVASFLHARRTLHHAPPINKALLNSDGLRNLYTKMPFAPNLSRTEFIPTRLLDLLRTLRNYFPRHRLLLSDFSSLPDTVDGVNAPVVQTRFQNVTVPCTTLLVKQGYFDIFFPTDFTRLRDMYEWILTQPLDQSSLTGDSNDGRNTPLMSTATSFTLGSQFFSSYQPPSRRKPIDGMTSASGLPVGERKSSVFSHSQFLETYAELDKTRLRNGENPMLDFYKNVKFLF</sequence>
<dbReference type="EMBL" id="MU155193">
    <property type="protein sequence ID" value="KAF9480548.1"/>
    <property type="molecule type" value="Genomic_DNA"/>
</dbReference>
<keyword evidence="5 7" id="KW-0496">Mitochondrion</keyword>
<keyword evidence="4 7" id="KW-0808">Transferase</keyword>
<dbReference type="GO" id="GO:0032259">
    <property type="term" value="P:methylation"/>
    <property type="evidence" value="ECO:0007669"/>
    <property type="project" value="UniProtKB-KW"/>
</dbReference>
<keyword evidence="3 7" id="KW-0489">Methyltransferase</keyword>
<comment type="function">
    <text evidence="7">Arginine methyltransferase involved in the assembly or stability of mitochondrial NADH:ubiquinone oxidoreductase complex (complex I).</text>
</comment>
<evidence type="ECO:0000256" key="2">
    <source>
        <dbReference type="ARBA" id="ARBA00005891"/>
    </source>
</evidence>
<dbReference type="Proteomes" id="UP000807469">
    <property type="component" value="Unassembled WGS sequence"/>
</dbReference>
<evidence type="ECO:0000256" key="5">
    <source>
        <dbReference type="ARBA" id="ARBA00023128"/>
    </source>
</evidence>
<dbReference type="PANTHER" id="PTHR12049:SF5">
    <property type="entry name" value="PROTEIN ARGININE METHYLTRANSFERASE NDUFAF7 HOMOLOG, MITOCHONDRIAL"/>
    <property type="match status" value="1"/>
</dbReference>
<feature type="compositionally biased region" description="Basic and acidic residues" evidence="8">
    <location>
        <begin position="41"/>
        <end position="50"/>
    </location>
</feature>
<evidence type="ECO:0000256" key="7">
    <source>
        <dbReference type="RuleBase" id="RU364114"/>
    </source>
</evidence>
<comment type="subcellular location">
    <subcellularLocation>
        <location evidence="1 7">Mitochondrion</location>
    </subcellularLocation>
</comment>
<dbReference type="GO" id="GO:0005739">
    <property type="term" value="C:mitochondrion"/>
    <property type="evidence" value="ECO:0007669"/>
    <property type="project" value="UniProtKB-SubCell"/>
</dbReference>